<sequence length="551" mass="62743">MAIRRPDSLPGTINPQDILKYIACISCKEIKANSKILLCGHTICVGCLGDAANSKNNYTCSSCQTVTSFPYKTSVKLQTNFLAGPCKEYLTLCKTKGANDLRSPLELALKTKSPHVLLIKSHKYVECCRDVIKQTEEVHTKLNELQQDVINTLSQSRTQSREERDNKIGRIKQEFHKHLSTLRSPQQTARNTIIRILQISKLLQIGKELKLELKVFTPEETELREKLKHAFNQVDNLRASLSSIRNFYQVTFRSPQEIADAISTEDSFNLLGTEVRVCQRIGGPEYLSNPVAVGICNSLERVYILDWDKLQVVVFTWTGDFVTRFGCRGEKDGEFIIPHNICVMRDLDVVLITDWYKNNIQVFTKQGEFRQKFGKYGRGHGEFDAPSGLAMCHEEQSLFIADYLNNRVQVYTMGEIGDFHFLKAIGSEILRGPMDVGTHNGKLFVLNDKDPCIYIFDYSGIHLHEFCKRNPYQSTSVNFPWYMAIDGKSNILLSDRDGHKVCIFDKEGELQQSFRTKDARDFKFKDPAGIAVSTHGKIYICDCYNSCLQAY</sequence>
<dbReference type="PROSITE" id="PS50089">
    <property type="entry name" value="ZF_RING_2"/>
    <property type="match status" value="1"/>
</dbReference>
<comment type="caution">
    <text evidence="8">The sequence shown here is derived from an EMBL/GenBank/DDBJ whole genome shotgun (WGS) entry which is preliminary data.</text>
</comment>
<dbReference type="EMBL" id="JAKMXF010000365">
    <property type="protein sequence ID" value="KAI6645693.1"/>
    <property type="molecule type" value="Genomic_DNA"/>
</dbReference>
<keyword evidence="4" id="KW-0862">Zinc</keyword>
<feature type="domain" description="RING-type" evidence="7">
    <location>
        <begin position="24"/>
        <end position="64"/>
    </location>
</feature>
<keyword evidence="9" id="KW-1185">Reference proteome</keyword>
<gene>
    <name evidence="8" type="ORF">LOD99_12956</name>
</gene>
<dbReference type="SUPFAM" id="SSF57850">
    <property type="entry name" value="RING/U-box"/>
    <property type="match status" value="1"/>
</dbReference>
<evidence type="ECO:0000256" key="4">
    <source>
        <dbReference type="ARBA" id="ARBA00022833"/>
    </source>
</evidence>
<dbReference type="InterPro" id="IPR001841">
    <property type="entry name" value="Znf_RING"/>
</dbReference>
<dbReference type="InterPro" id="IPR017907">
    <property type="entry name" value="Znf_RING_CS"/>
</dbReference>
<dbReference type="AlphaFoldDB" id="A0AAV7JAD6"/>
<dbReference type="PANTHER" id="PTHR24104:SF25">
    <property type="entry name" value="PROTEIN LIN-41"/>
    <property type="match status" value="1"/>
</dbReference>
<dbReference type="PANTHER" id="PTHR24104">
    <property type="entry name" value="E3 UBIQUITIN-PROTEIN LIGASE NHLRC1-RELATED"/>
    <property type="match status" value="1"/>
</dbReference>
<organism evidence="8 9">
    <name type="scientific">Oopsacas minuta</name>
    <dbReference type="NCBI Taxonomy" id="111878"/>
    <lineage>
        <taxon>Eukaryota</taxon>
        <taxon>Metazoa</taxon>
        <taxon>Porifera</taxon>
        <taxon>Hexactinellida</taxon>
        <taxon>Hexasterophora</taxon>
        <taxon>Lyssacinosida</taxon>
        <taxon>Leucopsacidae</taxon>
        <taxon>Oopsacas</taxon>
    </lineage>
</organism>
<name>A0AAV7JAD6_9METZ</name>
<dbReference type="Pfam" id="PF17170">
    <property type="entry name" value="DUF5128"/>
    <property type="match status" value="1"/>
</dbReference>
<reference evidence="8 9" key="1">
    <citation type="journal article" date="2023" name="BMC Biol.">
        <title>The compact genome of the sponge Oopsacas minuta (Hexactinellida) is lacking key metazoan core genes.</title>
        <authorList>
            <person name="Santini S."/>
            <person name="Schenkelaars Q."/>
            <person name="Jourda C."/>
            <person name="Duchesne M."/>
            <person name="Belahbib H."/>
            <person name="Rocher C."/>
            <person name="Selva M."/>
            <person name="Riesgo A."/>
            <person name="Vervoort M."/>
            <person name="Leys S.P."/>
            <person name="Kodjabachian L."/>
            <person name="Le Bivic A."/>
            <person name="Borchiellini C."/>
            <person name="Claverie J.M."/>
            <person name="Renard E."/>
        </authorList>
    </citation>
    <scope>NUCLEOTIDE SEQUENCE [LARGE SCALE GENOMIC DNA]</scope>
    <source>
        <strain evidence="8">SPO-2</strain>
    </source>
</reference>
<feature type="repeat" description="NHL" evidence="6">
    <location>
        <begin position="370"/>
        <end position="414"/>
    </location>
</feature>
<dbReference type="InterPro" id="IPR050952">
    <property type="entry name" value="TRIM-NHL_E3_ligases"/>
</dbReference>
<evidence type="ECO:0000256" key="5">
    <source>
        <dbReference type="PROSITE-ProRule" id="PRU00175"/>
    </source>
</evidence>
<dbReference type="Proteomes" id="UP001165289">
    <property type="component" value="Unassembled WGS sequence"/>
</dbReference>
<dbReference type="PROSITE" id="PS00518">
    <property type="entry name" value="ZF_RING_1"/>
    <property type="match status" value="1"/>
</dbReference>
<dbReference type="InterPro" id="IPR001258">
    <property type="entry name" value="NHL_repeat"/>
</dbReference>
<keyword evidence="3 5" id="KW-0863">Zinc-finger</keyword>
<protein>
    <submittedName>
        <fullName evidence="8">PEP-CTERM domain protein</fullName>
    </submittedName>
</protein>
<accession>A0AAV7JAD6</accession>
<dbReference type="CDD" id="cd05819">
    <property type="entry name" value="NHL"/>
    <property type="match status" value="1"/>
</dbReference>
<dbReference type="PROSITE" id="PS51125">
    <property type="entry name" value="NHL"/>
    <property type="match status" value="2"/>
</dbReference>
<evidence type="ECO:0000313" key="9">
    <source>
        <dbReference type="Proteomes" id="UP001165289"/>
    </source>
</evidence>
<evidence type="ECO:0000313" key="8">
    <source>
        <dbReference type="EMBL" id="KAI6645693.1"/>
    </source>
</evidence>
<dbReference type="Gene3D" id="3.30.40.10">
    <property type="entry name" value="Zinc/RING finger domain, C3HC4 (zinc finger)"/>
    <property type="match status" value="1"/>
</dbReference>
<feature type="repeat" description="NHL" evidence="6">
    <location>
        <begin position="511"/>
        <end position="551"/>
    </location>
</feature>
<evidence type="ECO:0000256" key="1">
    <source>
        <dbReference type="ARBA" id="ARBA00022723"/>
    </source>
</evidence>
<keyword evidence="2" id="KW-0677">Repeat</keyword>
<dbReference type="Pfam" id="PF01436">
    <property type="entry name" value="NHL"/>
    <property type="match status" value="1"/>
</dbReference>
<keyword evidence="1" id="KW-0479">Metal-binding</keyword>
<dbReference type="Gene3D" id="2.120.10.30">
    <property type="entry name" value="TolB, C-terminal domain"/>
    <property type="match status" value="1"/>
</dbReference>
<evidence type="ECO:0000256" key="6">
    <source>
        <dbReference type="PROSITE-ProRule" id="PRU00504"/>
    </source>
</evidence>
<dbReference type="GO" id="GO:0008270">
    <property type="term" value="F:zinc ion binding"/>
    <property type="evidence" value="ECO:0007669"/>
    <property type="project" value="UniProtKB-KW"/>
</dbReference>
<proteinExistence type="predicted"/>
<evidence type="ECO:0000256" key="3">
    <source>
        <dbReference type="ARBA" id="ARBA00022771"/>
    </source>
</evidence>
<evidence type="ECO:0000259" key="7">
    <source>
        <dbReference type="PROSITE" id="PS50089"/>
    </source>
</evidence>
<dbReference type="InterPro" id="IPR011042">
    <property type="entry name" value="6-blade_b-propeller_TolB-like"/>
</dbReference>
<dbReference type="InterPro" id="IPR013083">
    <property type="entry name" value="Znf_RING/FYVE/PHD"/>
</dbReference>
<evidence type="ECO:0000256" key="2">
    <source>
        <dbReference type="ARBA" id="ARBA00022737"/>
    </source>
</evidence>
<dbReference type="SUPFAM" id="SSF63829">
    <property type="entry name" value="Calcium-dependent phosphotriesterase"/>
    <property type="match status" value="1"/>
</dbReference>